<dbReference type="PANTHER" id="PTHR32341:SF10">
    <property type="entry name" value="INTERFERON-INDUCIBLE GTPASE 5"/>
    <property type="match status" value="1"/>
</dbReference>
<evidence type="ECO:0000256" key="5">
    <source>
        <dbReference type="SAM" id="MobiDB-lite"/>
    </source>
</evidence>
<dbReference type="SUPFAM" id="SSF52540">
    <property type="entry name" value="P-loop containing nucleoside triphosphate hydrolases"/>
    <property type="match status" value="1"/>
</dbReference>
<accession>A0A8B6F3N0</accession>
<protein>
    <recommendedName>
        <fullName evidence="6">IRG-type G domain-containing protein</fullName>
    </recommendedName>
</protein>
<evidence type="ECO:0000259" key="6">
    <source>
        <dbReference type="PROSITE" id="PS51716"/>
    </source>
</evidence>
<dbReference type="AlphaFoldDB" id="A0A8B6F3N0"/>
<comment type="similarity">
    <text evidence="1">Belongs to the TRAFAC class dynamin-like GTPase superfamily. IRG family.</text>
</comment>
<reference evidence="7" key="1">
    <citation type="submission" date="2018-11" db="EMBL/GenBank/DDBJ databases">
        <authorList>
            <person name="Alioto T."/>
            <person name="Alioto T."/>
        </authorList>
    </citation>
    <scope>NUCLEOTIDE SEQUENCE</scope>
</reference>
<dbReference type="GO" id="GO:0016020">
    <property type="term" value="C:membrane"/>
    <property type="evidence" value="ECO:0007669"/>
    <property type="project" value="InterPro"/>
</dbReference>
<proteinExistence type="inferred from homology"/>
<sequence>QSTQKVNTRESCCSDSSEDDEQNDKWIVYEHIVATSVSIGEQVNESDEVILNETHSIKKESSLDTETFEDEILRDVGLDNIKKEVLQMLKTDGPRNTIHYMNDNASMWKHATVKIAVAGKSSVGKSAFINAIRNVKSTDDGSAEEGLGDTTLVVQEYKHPKNKEIIYCDLPGYGTVIMTRETFLEKVNLLEYDLFFIFIDPVPTEDDQWLIEQLRKADKEFCFVKAKLDQDMKNLKRMGMTAENALAKIKKPIVDATKTMPTIHGDVNIFLISNTNFSIGEMVKLVSFIKAKVPKLKFEAIAFCLSSFAKEVIEMKYETLQKRISPLALSLSLSDDSMLNVVRAENELGLYYDVFGLDIALNQQPPNLRHPFSPDCIGTLLNSLCDEPLGVLTKMVPIYSTVVAYRSFKKFFKQLLDELKDDCLTVHKYAISKRQKELSLPKC</sequence>
<organism evidence="7 8">
    <name type="scientific">Mytilus galloprovincialis</name>
    <name type="common">Mediterranean mussel</name>
    <dbReference type="NCBI Taxonomy" id="29158"/>
    <lineage>
        <taxon>Eukaryota</taxon>
        <taxon>Metazoa</taxon>
        <taxon>Spiralia</taxon>
        <taxon>Lophotrochozoa</taxon>
        <taxon>Mollusca</taxon>
        <taxon>Bivalvia</taxon>
        <taxon>Autobranchia</taxon>
        <taxon>Pteriomorphia</taxon>
        <taxon>Mytilida</taxon>
        <taxon>Mytiloidea</taxon>
        <taxon>Mytilidae</taxon>
        <taxon>Mytilinae</taxon>
        <taxon>Mytilus</taxon>
    </lineage>
</organism>
<name>A0A8B6F3N0_MYTGA</name>
<dbReference type="InterPro" id="IPR007743">
    <property type="entry name" value="Immunity-related_GTPase-like"/>
</dbReference>
<keyword evidence="3" id="KW-0378">Hydrolase</keyword>
<feature type="domain" description="IRG-type G" evidence="6">
    <location>
        <begin position="111"/>
        <end position="292"/>
    </location>
</feature>
<evidence type="ECO:0000256" key="4">
    <source>
        <dbReference type="ARBA" id="ARBA00023134"/>
    </source>
</evidence>
<keyword evidence="8" id="KW-1185">Reference proteome</keyword>
<feature type="non-terminal residue" evidence="7">
    <location>
        <position position="1"/>
    </location>
</feature>
<evidence type="ECO:0000256" key="1">
    <source>
        <dbReference type="ARBA" id="ARBA00005429"/>
    </source>
</evidence>
<dbReference type="OrthoDB" id="422720at2759"/>
<dbReference type="EMBL" id="UYJE01006226">
    <property type="protein sequence ID" value="VDI44071.1"/>
    <property type="molecule type" value="Genomic_DNA"/>
</dbReference>
<dbReference type="Gene3D" id="3.40.50.300">
    <property type="entry name" value="P-loop containing nucleotide triphosphate hydrolases"/>
    <property type="match status" value="1"/>
</dbReference>
<dbReference type="PANTHER" id="PTHR32341">
    <property type="entry name" value="INTERFERON-INDUCIBLE GTPASE"/>
    <property type="match status" value="1"/>
</dbReference>
<dbReference type="GO" id="GO:0016787">
    <property type="term" value="F:hydrolase activity"/>
    <property type="evidence" value="ECO:0007669"/>
    <property type="project" value="UniProtKB-KW"/>
</dbReference>
<keyword evidence="2" id="KW-0547">Nucleotide-binding</keyword>
<dbReference type="GO" id="GO:0005525">
    <property type="term" value="F:GTP binding"/>
    <property type="evidence" value="ECO:0007669"/>
    <property type="project" value="UniProtKB-KW"/>
</dbReference>
<keyword evidence="4" id="KW-0342">GTP-binding</keyword>
<evidence type="ECO:0000256" key="3">
    <source>
        <dbReference type="ARBA" id="ARBA00022801"/>
    </source>
</evidence>
<dbReference type="InterPro" id="IPR030385">
    <property type="entry name" value="G_IRG_dom"/>
</dbReference>
<dbReference type="Proteomes" id="UP000596742">
    <property type="component" value="Unassembled WGS sequence"/>
</dbReference>
<evidence type="ECO:0000256" key="2">
    <source>
        <dbReference type="ARBA" id="ARBA00022741"/>
    </source>
</evidence>
<feature type="region of interest" description="Disordered" evidence="5">
    <location>
        <begin position="1"/>
        <end position="20"/>
    </location>
</feature>
<dbReference type="InterPro" id="IPR027417">
    <property type="entry name" value="P-loop_NTPase"/>
</dbReference>
<evidence type="ECO:0000313" key="8">
    <source>
        <dbReference type="Proteomes" id="UP000596742"/>
    </source>
</evidence>
<dbReference type="Pfam" id="PF05049">
    <property type="entry name" value="IIGP"/>
    <property type="match status" value="1"/>
</dbReference>
<evidence type="ECO:0000313" key="7">
    <source>
        <dbReference type="EMBL" id="VDI44071.1"/>
    </source>
</evidence>
<dbReference type="InterPro" id="IPR051515">
    <property type="entry name" value="IRG"/>
</dbReference>
<dbReference type="PROSITE" id="PS51716">
    <property type="entry name" value="G_IRG"/>
    <property type="match status" value="1"/>
</dbReference>
<gene>
    <name evidence="7" type="ORF">MGAL_10B007488</name>
</gene>
<comment type="caution">
    <text evidence="7">The sequence shown here is derived from an EMBL/GenBank/DDBJ whole genome shotgun (WGS) entry which is preliminary data.</text>
</comment>